<dbReference type="SUPFAM" id="SSF89360">
    <property type="entry name" value="HesB-like domain"/>
    <property type="match status" value="1"/>
</dbReference>
<evidence type="ECO:0000256" key="2">
    <source>
        <dbReference type="SAM" id="MobiDB-lite"/>
    </source>
</evidence>
<dbReference type="GO" id="GO:0051539">
    <property type="term" value="F:4 iron, 4 sulfur cluster binding"/>
    <property type="evidence" value="ECO:0007669"/>
    <property type="project" value="TreeGrafter"/>
</dbReference>
<dbReference type="GO" id="GO:0005739">
    <property type="term" value="C:mitochondrion"/>
    <property type="evidence" value="ECO:0007669"/>
    <property type="project" value="TreeGrafter"/>
</dbReference>
<dbReference type="STRING" id="37992.A0A4Z0ZEL1"/>
<dbReference type="AlphaFoldDB" id="A0A4Z0ZEL1"/>
<dbReference type="PANTHER" id="PTHR43011:SF1">
    <property type="entry name" value="IRON-SULFUR CLUSTER ASSEMBLY 2 HOMOLOG, MITOCHONDRIAL"/>
    <property type="match status" value="1"/>
</dbReference>
<evidence type="ECO:0000313" key="3">
    <source>
        <dbReference type="EMBL" id="TGJ88136.1"/>
    </source>
</evidence>
<evidence type="ECO:0008006" key="5">
    <source>
        <dbReference type="Google" id="ProtNLM"/>
    </source>
</evidence>
<keyword evidence="4" id="KW-1185">Reference proteome</keyword>
<dbReference type="OrthoDB" id="1938621at2759"/>
<gene>
    <name evidence="3" type="ORF">E0Z10_g656</name>
</gene>
<dbReference type="GO" id="GO:0051537">
    <property type="term" value="F:2 iron, 2 sulfur cluster binding"/>
    <property type="evidence" value="ECO:0007669"/>
    <property type="project" value="TreeGrafter"/>
</dbReference>
<protein>
    <recommendedName>
        <fullName evidence="5">FeS cluster biogenesis domain-containing protein</fullName>
    </recommendedName>
</protein>
<sequence>MTRVYDSAFTCTQDREHLIVDALEKNQPVNFDFLGTVFSNAISPGPRSPERRADKFSFFGEITAEQMRTYSPTQLAIILEQRDNLLGVISKQHQASSTTQQLYYPSGSYRGSLLKPPSGFIDTKPWVPRGEDEECQAKYCHHCRPSCELRSYLSLDGILNGEVPPTAATGFGFHRMRTRPIVNARIVREIGLRPVPWPRAEPYIYPSSPSSQSTLTLSDIIEDHILEPDYVDPEPCLELGEGSTIDSVISTPSQVSAFEQPRLAFTPPSTPTSWTGMAQQGNEGRFHHDSLDAVDEHNFTVETMLATYSLVGDAVYSVRLFAIYFCLISQATEMPPIPCANPPSAAKLFVQLYARRSASSSLAAIHGSSSILDVLLPPRTQGRAFYVSAARNNAPRTIATPIASRIGASTNAHRQAVVGRMVFSTSRPLAKTLAVHNPQIDDDGNDMALEITPRAAHRLSQIMSKDKNPYLALRIQVESGGCHGFQYLMSLTTLPSTPGSRLEPEQVAEDVTPSTTTSSTPSTPVLNEDDTIFAFSPDGVESAPLTSPKIIMDLPSLELLKGSKVDYTMELIGSQFKIVDNPLATSSCGCGTSFDIKV</sequence>
<dbReference type="PANTHER" id="PTHR43011">
    <property type="entry name" value="IRON-SULFUR CLUSTER ASSEMBLY 2 HOMOLOG, MITOCHONDRIAL"/>
    <property type="match status" value="1"/>
</dbReference>
<proteinExistence type="inferred from homology"/>
<evidence type="ECO:0000256" key="1">
    <source>
        <dbReference type="ARBA" id="ARBA00006718"/>
    </source>
</evidence>
<feature type="compositionally biased region" description="Low complexity" evidence="2">
    <location>
        <begin position="512"/>
        <end position="524"/>
    </location>
</feature>
<evidence type="ECO:0000313" key="4">
    <source>
        <dbReference type="Proteomes" id="UP000297716"/>
    </source>
</evidence>
<dbReference type="Gene3D" id="2.60.300.12">
    <property type="entry name" value="HesB-like domain"/>
    <property type="match status" value="1"/>
</dbReference>
<organism evidence="3 4">
    <name type="scientific">Xylaria hypoxylon</name>
    <dbReference type="NCBI Taxonomy" id="37992"/>
    <lineage>
        <taxon>Eukaryota</taxon>
        <taxon>Fungi</taxon>
        <taxon>Dikarya</taxon>
        <taxon>Ascomycota</taxon>
        <taxon>Pezizomycotina</taxon>
        <taxon>Sordariomycetes</taxon>
        <taxon>Xylariomycetidae</taxon>
        <taxon>Xylariales</taxon>
        <taxon>Xylariaceae</taxon>
        <taxon>Xylaria</taxon>
    </lineage>
</organism>
<reference evidence="3 4" key="1">
    <citation type="submission" date="2019-03" db="EMBL/GenBank/DDBJ databases">
        <title>Draft genome sequence of Xylaria hypoxylon DSM 108379, a ubiquitous saprotrophic-parasitic fungi on hardwood.</title>
        <authorList>
            <person name="Buettner E."/>
            <person name="Leonhardt S."/>
            <person name="Gebauer A.M."/>
            <person name="Liers C."/>
            <person name="Hofrichter M."/>
            <person name="Kellner H."/>
        </authorList>
    </citation>
    <scope>NUCLEOTIDE SEQUENCE [LARGE SCALE GENOMIC DNA]</scope>
    <source>
        <strain evidence="3 4">DSM 108379</strain>
    </source>
</reference>
<dbReference type="GO" id="GO:0016226">
    <property type="term" value="P:iron-sulfur cluster assembly"/>
    <property type="evidence" value="ECO:0007669"/>
    <property type="project" value="TreeGrafter"/>
</dbReference>
<comment type="caution">
    <text evidence="3">The sequence shown here is derived from an EMBL/GenBank/DDBJ whole genome shotgun (WGS) entry which is preliminary data.</text>
</comment>
<dbReference type="Proteomes" id="UP000297716">
    <property type="component" value="Unassembled WGS sequence"/>
</dbReference>
<dbReference type="EMBL" id="SKBN01000006">
    <property type="protein sequence ID" value="TGJ88136.1"/>
    <property type="molecule type" value="Genomic_DNA"/>
</dbReference>
<feature type="region of interest" description="Disordered" evidence="2">
    <location>
        <begin position="496"/>
        <end position="527"/>
    </location>
</feature>
<dbReference type="InterPro" id="IPR035903">
    <property type="entry name" value="HesB-like_dom_sf"/>
</dbReference>
<name>A0A4Z0ZEL1_9PEZI</name>
<comment type="similarity">
    <text evidence="1">Belongs to the HesB/IscA family.</text>
</comment>
<dbReference type="GO" id="GO:0005506">
    <property type="term" value="F:iron ion binding"/>
    <property type="evidence" value="ECO:0007669"/>
    <property type="project" value="TreeGrafter"/>
</dbReference>
<accession>A0A4Z0ZEL1</accession>